<evidence type="ECO:0000313" key="2">
    <source>
        <dbReference type="Proteomes" id="UP001497535"/>
    </source>
</evidence>
<keyword evidence="2" id="KW-1185">Reference proteome</keyword>
<organism evidence="1 2">
    <name type="scientific">Meloidogyne enterolobii</name>
    <name type="common">Root-knot nematode worm</name>
    <name type="synonym">Meloidogyne mayaguensis</name>
    <dbReference type="NCBI Taxonomy" id="390850"/>
    <lineage>
        <taxon>Eukaryota</taxon>
        <taxon>Metazoa</taxon>
        <taxon>Ecdysozoa</taxon>
        <taxon>Nematoda</taxon>
        <taxon>Chromadorea</taxon>
        <taxon>Rhabditida</taxon>
        <taxon>Tylenchina</taxon>
        <taxon>Tylenchomorpha</taxon>
        <taxon>Tylenchoidea</taxon>
        <taxon>Meloidogynidae</taxon>
        <taxon>Meloidogyninae</taxon>
        <taxon>Meloidogyne</taxon>
    </lineage>
</organism>
<evidence type="ECO:0000313" key="1">
    <source>
        <dbReference type="EMBL" id="CAK5073300.1"/>
    </source>
</evidence>
<protein>
    <submittedName>
        <fullName evidence="1">Uncharacterized protein</fullName>
    </submittedName>
</protein>
<accession>A0ACB0Z4N5</accession>
<dbReference type="EMBL" id="CAVMJV010000023">
    <property type="protein sequence ID" value="CAK5073300.1"/>
    <property type="molecule type" value="Genomic_DNA"/>
</dbReference>
<name>A0ACB0Z4N5_MELEN</name>
<comment type="caution">
    <text evidence="1">The sequence shown here is derived from an EMBL/GenBank/DDBJ whole genome shotgun (WGS) entry which is preliminary data.</text>
</comment>
<reference evidence="1" key="1">
    <citation type="submission" date="2023-11" db="EMBL/GenBank/DDBJ databases">
        <authorList>
            <person name="Poullet M."/>
        </authorList>
    </citation>
    <scope>NUCLEOTIDE SEQUENCE</scope>
    <source>
        <strain evidence="1">E1834</strain>
    </source>
</reference>
<gene>
    <name evidence="1" type="ORF">MENTE1834_LOCUS19959</name>
</gene>
<proteinExistence type="predicted"/>
<dbReference type="Proteomes" id="UP001497535">
    <property type="component" value="Unassembled WGS sequence"/>
</dbReference>
<sequence length="70" mass="7678">MIKVAQPVLVWLEEAEEGSESDNDDEDIAVAFDDRSRVVGTVVENKEEGTAKKGLDKEEEGEGDVDIDNI</sequence>